<dbReference type="SMART" id="SM01007">
    <property type="entry name" value="Aldolase_II"/>
    <property type="match status" value="1"/>
</dbReference>
<protein>
    <recommendedName>
        <fullName evidence="2">Class II aldolase/adducin N-terminal domain-containing protein</fullName>
    </recommendedName>
</protein>
<dbReference type="InterPro" id="IPR036409">
    <property type="entry name" value="Aldolase_II/adducin_N_sf"/>
</dbReference>
<reference evidence="3" key="1">
    <citation type="submission" date="2021-02" db="EMBL/GenBank/DDBJ databases">
        <authorList>
            <person name="Nowell W R."/>
        </authorList>
    </citation>
    <scope>NUCLEOTIDE SEQUENCE</scope>
</reference>
<evidence type="ECO:0000313" key="4">
    <source>
        <dbReference type="Proteomes" id="UP000676336"/>
    </source>
</evidence>
<comment type="caution">
    <text evidence="3">The sequence shown here is derived from an EMBL/GenBank/DDBJ whole genome shotgun (WGS) entry which is preliminary data.</text>
</comment>
<organism evidence="3 4">
    <name type="scientific">Rotaria magnacalcarata</name>
    <dbReference type="NCBI Taxonomy" id="392030"/>
    <lineage>
        <taxon>Eukaryota</taxon>
        <taxon>Metazoa</taxon>
        <taxon>Spiralia</taxon>
        <taxon>Gnathifera</taxon>
        <taxon>Rotifera</taxon>
        <taxon>Eurotatoria</taxon>
        <taxon>Bdelloidea</taxon>
        <taxon>Philodinida</taxon>
        <taxon>Philodinidae</taxon>
        <taxon>Rotaria</taxon>
    </lineage>
</organism>
<dbReference type="GO" id="GO:0014069">
    <property type="term" value="C:postsynaptic density"/>
    <property type="evidence" value="ECO:0007669"/>
    <property type="project" value="TreeGrafter"/>
</dbReference>
<dbReference type="Pfam" id="PF00596">
    <property type="entry name" value="Aldolase_II"/>
    <property type="match status" value="1"/>
</dbReference>
<dbReference type="PANTHER" id="PTHR10672:SF3">
    <property type="entry name" value="PROTEIN HU-LI TAI SHAO"/>
    <property type="match status" value="1"/>
</dbReference>
<evidence type="ECO:0000313" key="3">
    <source>
        <dbReference type="EMBL" id="CAF4038182.1"/>
    </source>
</evidence>
<dbReference type="GO" id="GO:0005856">
    <property type="term" value="C:cytoskeleton"/>
    <property type="evidence" value="ECO:0007669"/>
    <property type="project" value="TreeGrafter"/>
</dbReference>
<feature type="domain" description="Class II aldolase/adducin N-terminal" evidence="2">
    <location>
        <begin position="101"/>
        <end position="283"/>
    </location>
</feature>
<dbReference type="InterPro" id="IPR001303">
    <property type="entry name" value="Aldolase_II/adducin_N"/>
</dbReference>
<dbReference type="Proteomes" id="UP000676336">
    <property type="component" value="Unassembled WGS sequence"/>
</dbReference>
<evidence type="ECO:0000259" key="2">
    <source>
        <dbReference type="SMART" id="SM01007"/>
    </source>
</evidence>
<accession>A0A8S2P7Q3</accession>
<name>A0A8S2P7Q3_9BILA</name>
<dbReference type="SUPFAM" id="SSF53639">
    <property type="entry name" value="AraD/HMP-PK domain-like"/>
    <property type="match status" value="1"/>
</dbReference>
<dbReference type="Gene3D" id="3.40.225.10">
    <property type="entry name" value="Class II aldolase/adducin N-terminal domain"/>
    <property type="match status" value="1"/>
</dbReference>
<dbReference type="EMBL" id="CAJOBI010005645">
    <property type="protein sequence ID" value="CAF4038182.1"/>
    <property type="molecule type" value="Genomic_DNA"/>
</dbReference>
<gene>
    <name evidence="3" type="ORF">SMN809_LOCUS13951</name>
</gene>
<dbReference type="GO" id="GO:0051015">
    <property type="term" value="F:actin filament binding"/>
    <property type="evidence" value="ECO:0007669"/>
    <property type="project" value="TreeGrafter"/>
</dbReference>
<sequence>MVMIVHKYIFILDNMPVESGNQSTIKENCSTILLNTPEFHAELTNLLITEGNKESLETLSNLLLPITKLDATACKGPVLPVNDIRGIDSRSYVKNERYLRCKLASLHRVIDLYGWNCGTCSNHASIRVNNSADQFLIKPIGLAFHEITGSSLIKIDSNGSIIDAGSTTFGVNALSFSLYSFVYKHRPDINCIIHVQTPAATAVSAMKCGILSLSQESLICGKATTHSIDIDLTTNRLSLDANVEQSTAKILILPNYGILACGSTVEEAWHITFNLILACESQLRTVSIGLHNIILPPEDSAKQVTNTVNAGGGGVNTTDVKWAVGELEWSTLMIVLDRAVCSKFSLSR</sequence>
<comment type="similarity">
    <text evidence="1">Belongs to the aldolase class II family. Adducin subfamily.</text>
</comment>
<dbReference type="InterPro" id="IPR051017">
    <property type="entry name" value="Aldolase-II_Adducin_sf"/>
</dbReference>
<evidence type="ECO:0000256" key="1">
    <source>
        <dbReference type="ARBA" id="ARBA00006274"/>
    </source>
</evidence>
<dbReference type="GO" id="GO:0005886">
    <property type="term" value="C:plasma membrane"/>
    <property type="evidence" value="ECO:0007669"/>
    <property type="project" value="UniProtKB-SubCell"/>
</dbReference>
<dbReference type="AlphaFoldDB" id="A0A8S2P7Q3"/>
<dbReference type="PANTHER" id="PTHR10672">
    <property type="entry name" value="ADDUCIN"/>
    <property type="match status" value="1"/>
</dbReference>
<proteinExistence type="inferred from homology"/>